<comment type="caution">
    <text evidence="1">The sequence shown here is derived from an EMBL/GenBank/DDBJ whole genome shotgun (WGS) entry which is preliminary data.</text>
</comment>
<dbReference type="Proteomes" id="UP001233172">
    <property type="component" value="Unassembled WGS sequence"/>
</dbReference>
<dbReference type="EMBL" id="JASAOG010000074">
    <property type="protein sequence ID" value="KAK0054844.1"/>
    <property type="molecule type" value="Genomic_DNA"/>
</dbReference>
<keyword evidence="2" id="KW-1185">Reference proteome</keyword>
<organism evidence="1 2">
    <name type="scientific">Biomphalaria pfeifferi</name>
    <name type="common">Bloodfluke planorb</name>
    <name type="synonym">Freshwater snail</name>
    <dbReference type="NCBI Taxonomy" id="112525"/>
    <lineage>
        <taxon>Eukaryota</taxon>
        <taxon>Metazoa</taxon>
        <taxon>Spiralia</taxon>
        <taxon>Lophotrochozoa</taxon>
        <taxon>Mollusca</taxon>
        <taxon>Gastropoda</taxon>
        <taxon>Heterobranchia</taxon>
        <taxon>Euthyneura</taxon>
        <taxon>Panpulmonata</taxon>
        <taxon>Hygrophila</taxon>
        <taxon>Lymnaeoidea</taxon>
        <taxon>Planorbidae</taxon>
        <taxon>Biomphalaria</taxon>
    </lineage>
</organism>
<name>A0AAD8F9C5_BIOPF</name>
<reference evidence="1" key="2">
    <citation type="submission" date="2023-04" db="EMBL/GenBank/DDBJ databases">
        <authorList>
            <person name="Bu L."/>
            <person name="Lu L."/>
            <person name="Laidemitt M.R."/>
            <person name="Zhang S.M."/>
            <person name="Mutuku M."/>
            <person name="Mkoji G."/>
            <person name="Steinauer M."/>
            <person name="Loker E.S."/>
        </authorList>
    </citation>
    <scope>NUCLEOTIDE SEQUENCE</scope>
    <source>
        <strain evidence="1">KasaAsao</strain>
        <tissue evidence="1">Whole Snail</tissue>
    </source>
</reference>
<sequence>MTSAGLETMAIVLTVWSEYVTTSQSDNRFSWHIEYHTTSQSDNRLSCHIEYHLTSQSDNRLSCHNVIDLLNSAVKGCCIVLLSDYQWLVAK</sequence>
<proteinExistence type="predicted"/>
<protein>
    <submittedName>
        <fullName evidence="1">Uncharacterized protein</fullName>
    </submittedName>
</protein>
<evidence type="ECO:0000313" key="1">
    <source>
        <dbReference type="EMBL" id="KAK0054844.1"/>
    </source>
</evidence>
<gene>
    <name evidence="1" type="ORF">Bpfe_015690</name>
</gene>
<dbReference type="AlphaFoldDB" id="A0AAD8F9C5"/>
<evidence type="ECO:0000313" key="2">
    <source>
        <dbReference type="Proteomes" id="UP001233172"/>
    </source>
</evidence>
<accession>A0AAD8F9C5</accession>
<reference evidence="1" key="1">
    <citation type="journal article" date="2023" name="PLoS Negl. Trop. Dis.">
        <title>A genome sequence for Biomphalaria pfeifferi, the major vector snail for the human-infecting parasite Schistosoma mansoni.</title>
        <authorList>
            <person name="Bu L."/>
            <person name="Lu L."/>
            <person name="Laidemitt M.R."/>
            <person name="Zhang S.M."/>
            <person name="Mutuku M."/>
            <person name="Mkoji G."/>
            <person name="Steinauer M."/>
            <person name="Loker E.S."/>
        </authorList>
    </citation>
    <scope>NUCLEOTIDE SEQUENCE</scope>
    <source>
        <strain evidence="1">KasaAsao</strain>
    </source>
</reference>